<keyword evidence="7" id="KW-1185">Reference proteome</keyword>
<organism evidence="6 7">
    <name type="scientific">Brevundimonas pondensis</name>
    <dbReference type="NCBI Taxonomy" id="2774189"/>
    <lineage>
        <taxon>Bacteria</taxon>
        <taxon>Pseudomonadati</taxon>
        <taxon>Pseudomonadota</taxon>
        <taxon>Alphaproteobacteria</taxon>
        <taxon>Caulobacterales</taxon>
        <taxon>Caulobacteraceae</taxon>
        <taxon>Brevundimonas</taxon>
    </lineage>
</organism>
<keyword evidence="2 5" id="KW-0812">Transmembrane</keyword>
<protein>
    <submittedName>
        <fullName evidence="6">Isoprenylcysteine carboxylmethyltransferase family protein</fullName>
    </submittedName>
</protein>
<proteinExistence type="predicted"/>
<comment type="subcellular location">
    <subcellularLocation>
        <location evidence="1">Endomembrane system</location>
        <topology evidence="1">Multi-pass membrane protein</topology>
    </subcellularLocation>
</comment>
<feature type="transmembrane region" description="Helical" evidence="5">
    <location>
        <begin position="87"/>
        <end position="110"/>
    </location>
</feature>
<keyword evidence="3 5" id="KW-1133">Transmembrane helix</keyword>
<dbReference type="Proteomes" id="UP000663942">
    <property type="component" value="Chromosome"/>
</dbReference>
<gene>
    <name evidence="6" type="ORF">IFE19_04940</name>
</gene>
<dbReference type="PANTHER" id="PTHR12714">
    <property type="entry name" value="PROTEIN-S ISOPRENYLCYSTEINE O-METHYLTRANSFERASE"/>
    <property type="match status" value="1"/>
</dbReference>
<dbReference type="Gene3D" id="1.20.120.1630">
    <property type="match status" value="1"/>
</dbReference>
<accession>A0ABX7SQQ8</accession>
<evidence type="ECO:0000313" key="7">
    <source>
        <dbReference type="Proteomes" id="UP000663942"/>
    </source>
</evidence>
<evidence type="ECO:0000256" key="1">
    <source>
        <dbReference type="ARBA" id="ARBA00004127"/>
    </source>
</evidence>
<evidence type="ECO:0000313" key="6">
    <source>
        <dbReference type="EMBL" id="QTC88711.1"/>
    </source>
</evidence>
<sequence length="220" mass="24876">MPDRTYWGVAAISIAVVSWLLYHYLAPRTWREWTRAGVLQAFLIAFYAEMYGFPLTLYVITRVFGLEAGGGLWRGNLWVYLTGVPEIMYVSMIVGYGVAALGIMLIIVAWRQLHAGVREGRLVTQGAYAYMRHPQYSGLFIAILGEGVIHWPTVFSLAAFPVIVIAYAWLARSEERQLLSQYGDDYRRYCSQTPMFIPRVAAWRSLIRWIASPGPGGKAT</sequence>
<feature type="transmembrane region" description="Helical" evidence="5">
    <location>
        <begin position="6"/>
        <end position="25"/>
    </location>
</feature>
<name>A0ABX7SQQ8_9CAUL</name>
<feature type="transmembrane region" description="Helical" evidence="5">
    <location>
        <begin position="149"/>
        <end position="170"/>
    </location>
</feature>
<dbReference type="EMBL" id="CP062006">
    <property type="protein sequence ID" value="QTC88711.1"/>
    <property type="molecule type" value="Genomic_DNA"/>
</dbReference>
<dbReference type="PANTHER" id="PTHR12714:SF24">
    <property type="entry name" value="SLR1182 PROTEIN"/>
    <property type="match status" value="1"/>
</dbReference>
<evidence type="ECO:0000256" key="5">
    <source>
        <dbReference type="SAM" id="Phobius"/>
    </source>
</evidence>
<dbReference type="InterPro" id="IPR007318">
    <property type="entry name" value="Phopholipid_MeTrfase"/>
</dbReference>
<dbReference type="RefSeq" id="WP_076222548.1">
    <property type="nucleotide sequence ID" value="NZ_CP062006.1"/>
</dbReference>
<evidence type="ECO:0000256" key="3">
    <source>
        <dbReference type="ARBA" id="ARBA00022989"/>
    </source>
</evidence>
<evidence type="ECO:0000256" key="2">
    <source>
        <dbReference type="ARBA" id="ARBA00022692"/>
    </source>
</evidence>
<feature type="transmembrane region" description="Helical" evidence="5">
    <location>
        <begin position="37"/>
        <end position="60"/>
    </location>
</feature>
<feature type="transmembrane region" description="Helical" evidence="5">
    <location>
        <begin position="122"/>
        <end position="143"/>
    </location>
</feature>
<dbReference type="Pfam" id="PF04191">
    <property type="entry name" value="PEMT"/>
    <property type="match status" value="1"/>
</dbReference>
<evidence type="ECO:0000256" key="4">
    <source>
        <dbReference type="ARBA" id="ARBA00023136"/>
    </source>
</evidence>
<keyword evidence="4 5" id="KW-0472">Membrane</keyword>
<reference evidence="6 7" key="1">
    <citation type="submission" date="2020-09" db="EMBL/GenBank/DDBJ databases">
        <title>Brevundimonas sp. LVF1 isolated from an oligotrophic pond in Goettingen, Germany.</title>
        <authorList>
            <person name="Friedrich I."/>
            <person name="Klassen A."/>
            <person name="Neubauer H."/>
            <person name="Schneider D."/>
            <person name="Hertel R."/>
            <person name="Daniel R."/>
        </authorList>
    </citation>
    <scope>NUCLEOTIDE SEQUENCE [LARGE SCALE GENOMIC DNA]</scope>
    <source>
        <strain evidence="6 7">LVF1</strain>
    </source>
</reference>